<evidence type="ECO:0000313" key="3">
    <source>
        <dbReference type="Proteomes" id="UP001179280"/>
    </source>
</evidence>
<organism evidence="2 3">
    <name type="scientific">Shouchella xiaoxiensis</name>
    <dbReference type="NCBI Taxonomy" id="766895"/>
    <lineage>
        <taxon>Bacteria</taxon>
        <taxon>Bacillati</taxon>
        <taxon>Bacillota</taxon>
        <taxon>Bacilli</taxon>
        <taxon>Bacillales</taxon>
        <taxon>Bacillaceae</taxon>
        <taxon>Shouchella</taxon>
    </lineage>
</organism>
<keyword evidence="1" id="KW-0812">Transmembrane</keyword>
<keyword evidence="3" id="KW-1185">Reference proteome</keyword>
<dbReference type="Proteomes" id="UP001179280">
    <property type="component" value="Unassembled WGS sequence"/>
</dbReference>
<sequence length="101" mass="11257">MWAAISLTIIGYGVLLLFNRLKGRLFRLFLAISVGLAALHDVSLIVAYALSSYFMESYHWATLTAIGIQMVAVISKAIILRCLTKKRKPETSANTTFIYKS</sequence>
<comment type="caution">
    <text evidence="2">The sequence shown here is derived from an EMBL/GenBank/DDBJ whole genome shotgun (WGS) entry which is preliminary data.</text>
</comment>
<evidence type="ECO:0000313" key="2">
    <source>
        <dbReference type="EMBL" id="MBM7837287.1"/>
    </source>
</evidence>
<gene>
    <name evidence="2" type="ORF">JOC54_000518</name>
</gene>
<protein>
    <submittedName>
        <fullName evidence="2">Uncharacterized protein</fullName>
    </submittedName>
</protein>
<name>A0ABS2SP35_9BACI</name>
<feature type="transmembrane region" description="Helical" evidence="1">
    <location>
        <begin position="57"/>
        <end position="79"/>
    </location>
</feature>
<accession>A0ABS2SP35</accession>
<proteinExistence type="predicted"/>
<dbReference type="EMBL" id="JAFBCV010000001">
    <property type="protein sequence ID" value="MBM7837287.1"/>
    <property type="molecule type" value="Genomic_DNA"/>
</dbReference>
<feature type="transmembrane region" description="Helical" evidence="1">
    <location>
        <begin position="28"/>
        <end position="51"/>
    </location>
</feature>
<keyword evidence="1" id="KW-0472">Membrane</keyword>
<dbReference type="RefSeq" id="WP_204464188.1">
    <property type="nucleotide sequence ID" value="NZ_JAFBCV010000001.1"/>
</dbReference>
<evidence type="ECO:0000256" key="1">
    <source>
        <dbReference type="SAM" id="Phobius"/>
    </source>
</evidence>
<reference evidence="2" key="1">
    <citation type="submission" date="2021-01" db="EMBL/GenBank/DDBJ databases">
        <title>Genomic Encyclopedia of Type Strains, Phase IV (KMG-IV): sequencing the most valuable type-strain genomes for metagenomic binning, comparative biology and taxonomic classification.</title>
        <authorList>
            <person name="Goeker M."/>
        </authorList>
    </citation>
    <scope>NUCLEOTIDE SEQUENCE</scope>
    <source>
        <strain evidence="2">DSM 21943</strain>
    </source>
</reference>
<keyword evidence="1" id="KW-1133">Transmembrane helix</keyword>